<dbReference type="OrthoDB" id="7933505at2"/>
<dbReference type="Proteomes" id="UP000215590">
    <property type="component" value="Unassembled WGS sequence"/>
</dbReference>
<evidence type="ECO:0000313" key="2">
    <source>
        <dbReference type="Proteomes" id="UP000215590"/>
    </source>
</evidence>
<accession>A0A256FRW5</accession>
<dbReference type="RefSeq" id="WP_094507475.1">
    <property type="nucleotide sequence ID" value="NZ_JBHEEK010000023.1"/>
</dbReference>
<dbReference type="CDD" id="cd02042">
    <property type="entry name" value="ParAB_family"/>
    <property type="match status" value="1"/>
</dbReference>
<dbReference type="PANTHER" id="PTHR13696">
    <property type="entry name" value="P-LOOP CONTAINING NUCLEOSIDE TRIPHOSPHATE HYDROLASE"/>
    <property type="match status" value="1"/>
</dbReference>
<keyword evidence="2" id="KW-1185">Reference proteome</keyword>
<dbReference type="PANTHER" id="PTHR13696:SF96">
    <property type="entry name" value="COBQ_COBB_MIND_PARA NUCLEOTIDE BINDING DOMAIN-CONTAINING PROTEIN"/>
    <property type="match status" value="1"/>
</dbReference>
<name>A0A256FRW5_9HYPH</name>
<gene>
    <name evidence="1" type="ORF">CEV31_4326</name>
</gene>
<comment type="caution">
    <text evidence="1">The sequence shown here is derived from an EMBL/GenBank/DDBJ whole genome shotgun (WGS) entry which is preliminary data.</text>
</comment>
<protein>
    <submittedName>
        <fullName evidence="1">CobQ/CobB/MinD/ParA nucleotide binding domain protein</fullName>
    </submittedName>
</protein>
<evidence type="ECO:0000313" key="1">
    <source>
        <dbReference type="EMBL" id="OYR17599.1"/>
    </source>
</evidence>
<dbReference type="PIRSF" id="PIRSF009320">
    <property type="entry name" value="Nuc_binding_HP_1000"/>
    <property type="match status" value="1"/>
</dbReference>
<dbReference type="AlphaFoldDB" id="A0A256FRW5"/>
<proteinExistence type="predicted"/>
<dbReference type="EMBL" id="NNRJ01000031">
    <property type="protein sequence ID" value="OYR17599.1"/>
    <property type="molecule type" value="Genomic_DNA"/>
</dbReference>
<dbReference type="SUPFAM" id="SSF52540">
    <property type="entry name" value="P-loop containing nucleoside triphosphate hydrolases"/>
    <property type="match status" value="1"/>
</dbReference>
<dbReference type="InterPro" id="IPR027417">
    <property type="entry name" value="P-loop_NTPase"/>
</dbReference>
<dbReference type="InterPro" id="IPR009744">
    <property type="entry name" value="VirC1"/>
</dbReference>
<organism evidence="1 2">
    <name type="scientific">Brucella thiophenivorans</name>
    <dbReference type="NCBI Taxonomy" id="571255"/>
    <lineage>
        <taxon>Bacteria</taxon>
        <taxon>Pseudomonadati</taxon>
        <taxon>Pseudomonadota</taxon>
        <taxon>Alphaproteobacteria</taxon>
        <taxon>Hyphomicrobiales</taxon>
        <taxon>Brucellaceae</taxon>
        <taxon>Brucella/Ochrobactrum group</taxon>
        <taxon>Brucella</taxon>
    </lineage>
</organism>
<dbReference type="Pfam" id="PF07015">
    <property type="entry name" value="VirC1"/>
    <property type="match status" value="1"/>
</dbReference>
<dbReference type="InterPro" id="IPR050678">
    <property type="entry name" value="DNA_Partitioning_ATPase"/>
</dbReference>
<reference evidence="1 2" key="1">
    <citation type="submission" date="2017-07" db="EMBL/GenBank/DDBJ databases">
        <title>Phylogenetic study on the rhizospheric bacterium Ochrobactrum sp. A44.</title>
        <authorList>
            <person name="Krzyzanowska D.M."/>
            <person name="Ossowicki A."/>
            <person name="Rajewska M."/>
            <person name="Maciag T."/>
            <person name="Kaczynski Z."/>
            <person name="Czerwicka M."/>
            <person name="Jafra S."/>
        </authorList>
    </citation>
    <scope>NUCLEOTIDE SEQUENCE [LARGE SCALE GENOMIC DNA]</scope>
    <source>
        <strain evidence="1 2">DSM 7216</strain>
    </source>
</reference>
<dbReference type="Gene3D" id="3.40.50.300">
    <property type="entry name" value="P-loop containing nucleotide triphosphate hydrolases"/>
    <property type="match status" value="1"/>
</dbReference>
<sequence>MTKVISALQTKGGAGKSSTIRMLAAQLAHMGNTVVIVDTDPQRSCIRWLEIASQKNNKIERVAAKEIYQLSDVEPFISSLMGKVDYILCDVQGAAVNMMLPICKVSDLILLPWSPTEDDWYSLIDTYNIIKNIMENDPSVKPAIALSLNRITATDMHHSFVKNRAKAAEKLGVINIETMIWKRQATANMLRKLGSIPQMTSNVSGILKAQEEHELFANEIINVLAKLDGKVS</sequence>